<sequence>MFKKITTKDLTQIALSTTLLAVASLVIIPIGLVPITLQVVLFLLIPAILGPAKSMMAIGLYMLAGLIGLPVFAGGAGGIGQLLSPSFGYILGAIPVGWFVGKGINRKTTNIHNGLVMMAGVLILYTIGIAYQYALLNGILDTPVQLSAILTTNLTIFLPIDTLKVLAAAVVYERLKKLSFYKRIDRY</sequence>
<accession>A0A1H7WNR5</accession>
<dbReference type="GO" id="GO:0015225">
    <property type="term" value="F:biotin transmembrane transporter activity"/>
    <property type="evidence" value="ECO:0007669"/>
    <property type="project" value="UniProtKB-UniRule"/>
</dbReference>
<feature type="transmembrane region" description="Helical" evidence="3">
    <location>
        <begin position="154"/>
        <end position="172"/>
    </location>
</feature>
<keyword evidence="2 3" id="KW-0472">Membrane</keyword>
<evidence type="ECO:0000313" key="7">
    <source>
        <dbReference type="Proteomes" id="UP000321425"/>
    </source>
</evidence>
<reference evidence="4 7" key="2">
    <citation type="submission" date="2019-07" db="EMBL/GenBank/DDBJ databases">
        <title>Whole genome shotgun sequence of Alkalibacterium putridalgicola NBRC 103243.</title>
        <authorList>
            <person name="Hosoyama A."/>
            <person name="Uohara A."/>
            <person name="Ohji S."/>
            <person name="Ichikawa N."/>
        </authorList>
    </citation>
    <scope>NUCLEOTIDE SEQUENCE [LARGE SCALE GENOMIC DNA]</scope>
    <source>
        <strain evidence="4 7">NBRC 103243</strain>
    </source>
</reference>
<gene>
    <name evidence="4" type="ORF">APU01nite_21620</name>
    <name evidence="5" type="ORF">SAMN04488100_1376</name>
</gene>
<keyword evidence="3" id="KW-0812">Transmembrane</keyword>
<evidence type="ECO:0000256" key="3">
    <source>
        <dbReference type="SAM" id="Phobius"/>
    </source>
</evidence>
<dbReference type="PIRSF" id="PIRSF016661">
    <property type="entry name" value="BioY"/>
    <property type="match status" value="1"/>
</dbReference>
<dbReference type="PANTHER" id="PTHR34295:SF1">
    <property type="entry name" value="BIOTIN TRANSPORTER BIOY"/>
    <property type="match status" value="1"/>
</dbReference>
<proteinExistence type="inferred from homology"/>
<dbReference type="EMBL" id="FOBL01000037">
    <property type="protein sequence ID" value="SEM23120.1"/>
    <property type="molecule type" value="Genomic_DNA"/>
</dbReference>
<keyword evidence="2" id="KW-1003">Cell membrane</keyword>
<dbReference type="Pfam" id="PF02632">
    <property type="entry name" value="BioY"/>
    <property type="match status" value="1"/>
</dbReference>
<dbReference type="PANTHER" id="PTHR34295">
    <property type="entry name" value="BIOTIN TRANSPORTER BIOY"/>
    <property type="match status" value="1"/>
</dbReference>
<evidence type="ECO:0000313" key="6">
    <source>
        <dbReference type="Proteomes" id="UP000198548"/>
    </source>
</evidence>
<feature type="transmembrane region" description="Helical" evidence="3">
    <location>
        <begin position="20"/>
        <end position="45"/>
    </location>
</feature>
<dbReference type="AlphaFoldDB" id="A0A1H7WNR5"/>
<protein>
    <recommendedName>
        <fullName evidence="2">Biotin transporter</fullName>
    </recommendedName>
</protein>
<dbReference type="RefSeq" id="WP_177165549.1">
    <property type="nucleotide sequence ID" value="NZ_BJUX01000034.1"/>
</dbReference>
<evidence type="ECO:0000256" key="1">
    <source>
        <dbReference type="ARBA" id="ARBA00010692"/>
    </source>
</evidence>
<dbReference type="Proteomes" id="UP000321425">
    <property type="component" value="Unassembled WGS sequence"/>
</dbReference>
<dbReference type="Gene3D" id="1.10.1760.20">
    <property type="match status" value="1"/>
</dbReference>
<feature type="transmembrane region" description="Helical" evidence="3">
    <location>
        <begin position="113"/>
        <end position="134"/>
    </location>
</feature>
<dbReference type="Proteomes" id="UP000198548">
    <property type="component" value="Unassembled WGS sequence"/>
</dbReference>
<reference evidence="5 6" key="1">
    <citation type="submission" date="2016-10" db="EMBL/GenBank/DDBJ databases">
        <authorList>
            <person name="de Groot N.N."/>
        </authorList>
    </citation>
    <scope>NUCLEOTIDE SEQUENCE [LARGE SCALE GENOMIC DNA]</scope>
    <source>
        <strain evidence="5 6">DSM 19182</strain>
    </source>
</reference>
<comment type="subcellular location">
    <subcellularLocation>
        <location evidence="2">Cell membrane</location>
        <topology evidence="2">Multi-pass membrane protein</topology>
    </subcellularLocation>
</comment>
<dbReference type="InterPro" id="IPR003784">
    <property type="entry name" value="BioY"/>
</dbReference>
<keyword evidence="2" id="KW-0813">Transport</keyword>
<name>A0A1H7WNR5_9LACT</name>
<comment type="similarity">
    <text evidence="1 2">Belongs to the BioY family.</text>
</comment>
<dbReference type="GO" id="GO:0005886">
    <property type="term" value="C:plasma membrane"/>
    <property type="evidence" value="ECO:0007669"/>
    <property type="project" value="UniProtKB-SubCell"/>
</dbReference>
<evidence type="ECO:0000313" key="5">
    <source>
        <dbReference type="EMBL" id="SEM23120.1"/>
    </source>
</evidence>
<keyword evidence="7" id="KW-1185">Reference proteome</keyword>
<keyword evidence="3" id="KW-1133">Transmembrane helix</keyword>
<evidence type="ECO:0000256" key="2">
    <source>
        <dbReference type="PIRNR" id="PIRNR016661"/>
    </source>
</evidence>
<organism evidence="5 6">
    <name type="scientific">Alkalibacterium putridalgicola</name>
    <dbReference type="NCBI Taxonomy" id="426703"/>
    <lineage>
        <taxon>Bacteria</taxon>
        <taxon>Bacillati</taxon>
        <taxon>Bacillota</taxon>
        <taxon>Bacilli</taxon>
        <taxon>Lactobacillales</taxon>
        <taxon>Carnobacteriaceae</taxon>
        <taxon>Alkalibacterium</taxon>
    </lineage>
</organism>
<dbReference type="EMBL" id="BJUX01000034">
    <property type="protein sequence ID" value="GEK90123.1"/>
    <property type="molecule type" value="Genomic_DNA"/>
</dbReference>
<evidence type="ECO:0000313" key="4">
    <source>
        <dbReference type="EMBL" id="GEK90123.1"/>
    </source>
</evidence>
<feature type="transmembrane region" description="Helical" evidence="3">
    <location>
        <begin position="82"/>
        <end position="101"/>
    </location>
</feature>
<dbReference type="STRING" id="426703.SAMN04488100_1376"/>